<comment type="caution">
    <text evidence="1">The sequence shown here is derived from an EMBL/GenBank/DDBJ whole genome shotgun (WGS) entry which is preliminary data.</text>
</comment>
<protein>
    <submittedName>
        <fullName evidence="1">Uncharacterized protein</fullName>
    </submittedName>
</protein>
<proteinExistence type="predicted"/>
<evidence type="ECO:0000313" key="2">
    <source>
        <dbReference type="Proteomes" id="UP000585474"/>
    </source>
</evidence>
<evidence type="ECO:0000313" key="1">
    <source>
        <dbReference type="EMBL" id="GFY92708.1"/>
    </source>
</evidence>
<dbReference type="Proteomes" id="UP000585474">
    <property type="component" value="Unassembled WGS sequence"/>
</dbReference>
<keyword evidence="2" id="KW-1185">Reference proteome</keyword>
<accession>A0A7J0F1Y2</accession>
<dbReference type="EMBL" id="BJWL01000008">
    <property type="protein sequence ID" value="GFY92708.1"/>
    <property type="molecule type" value="Genomic_DNA"/>
</dbReference>
<gene>
    <name evidence="1" type="ORF">Acr_08g0011040</name>
</gene>
<organism evidence="1 2">
    <name type="scientific">Actinidia rufa</name>
    <dbReference type="NCBI Taxonomy" id="165716"/>
    <lineage>
        <taxon>Eukaryota</taxon>
        <taxon>Viridiplantae</taxon>
        <taxon>Streptophyta</taxon>
        <taxon>Embryophyta</taxon>
        <taxon>Tracheophyta</taxon>
        <taxon>Spermatophyta</taxon>
        <taxon>Magnoliopsida</taxon>
        <taxon>eudicotyledons</taxon>
        <taxon>Gunneridae</taxon>
        <taxon>Pentapetalae</taxon>
        <taxon>asterids</taxon>
        <taxon>Ericales</taxon>
        <taxon>Actinidiaceae</taxon>
        <taxon>Actinidia</taxon>
    </lineage>
</organism>
<sequence>MEGNWEARKVLGTGSRWSIGDGSMVRIWNDNWIPLPTTFRPITPSNALDAEAKVSDLLLSRPRRWNIQQVNEIFWLFDANNILGIPLGSAAADKLIWHYTNHGEYTVCSA</sequence>
<name>A0A7J0F1Y2_9ERIC</name>
<dbReference type="AlphaFoldDB" id="A0A7J0F1Y2"/>
<reference evidence="1 2" key="1">
    <citation type="submission" date="2019-07" db="EMBL/GenBank/DDBJ databases">
        <title>De Novo Assembly of kiwifruit Actinidia rufa.</title>
        <authorList>
            <person name="Sugita-Konishi S."/>
            <person name="Sato K."/>
            <person name="Mori E."/>
            <person name="Abe Y."/>
            <person name="Kisaki G."/>
            <person name="Hamano K."/>
            <person name="Suezawa K."/>
            <person name="Otani M."/>
            <person name="Fukuda T."/>
            <person name="Manabe T."/>
            <person name="Gomi K."/>
            <person name="Tabuchi M."/>
            <person name="Akimitsu K."/>
            <person name="Kataoka I."/>
        </authorList>
    </citation>
    <scope>NUCLEOTIDE SEQUENCE [LARGE SCALE GENOMIC DNA]</scope>
    <source>
        <strain evidence="2">cv. Fuchu</strain>
    </source>
</reference>
<dbReference type="OrthoDB" id="1938246at2759"/>